<evidence type="ECO:0000313" key="9">
    <source>
        <dbReference type="EMBL" id="MDV6235442.1"/>
    </source>
</evidence>
<evidence type="ECO:0000256" key="5">
    <source>
        <dbReference type="ARBA" id="ARBA00023004"/>
    </source>
</evidence>
<gene>
    <name evidence="9" type="ORF">CH379_007350</name>
    <name evidence="10" type="ORF">CH379_17130</name>
</gene>
<evidence type="ECO:0000259" key="8">
    <source>
        <dbReference type="SMART" id="SM00986"/>
    </source>
</evidence>
<proteinExistence type="predicted"/>
<keyword evidence="6" id="KW-0411">Iron-sulfur</keyword>
<dbReference type="InterPro" id="IPR051536">
    <property type="entry name" value="UDG_Type-4/5"/>
</dbReference>
<evidence type="ECO:0000313" key="10">
    <source>
        <dbReference type="EMBL" id="PJZ91708.1"/>
    </source>
</evidence>
<evidence type="ECO:0000256" key="6">
    <source>
        <dbReference type="ARBA" id="ARBA00023014"/>
    </source>
</evidence>
<evidence type="ECO:0000313" key="11">
    <source>
        <dbReference type="Proteomes" id="UP000232122"/>
    </source>
</evidence>
<keyword evidence="2" id="KW-0479">Metal-binding</keyword>
<dbReference type="SMART" id="SM00987">
    <property type="entry name" value="UreE_C"/>
    <property type="match status" value="1"/>
</dbReference>
<keyword evidence="11" id="KW-1185">Reference proteome</keyword>
<evidence type="ECO:0000256" key="2">
    <source>
        <dbReference type="ARBA" id="ARBA00022723"/>
    </source>
</evidence>
<dbReference type="GO" id="GO:0006281">
    <property type="term" value="P:DNA repair"/>
    <property type="evidence" value="ECO:0007669"/>
    <property type="project" value="UniProtKB-KW"/>
</dbReference>
<dbReference type="PANTHER" id="PTHR33693:SF1">
    <property type="entry name" value="TYPE-4 URACIL-DNA GLYCOSYLASE"/>
    <property type="match status" value="1"/>
</dbReference>
<protein>
    <submittedName>
        <fullName evidence="9 10">Uracil-DNA glycosylase</fullName>
    </submittedName>
</protein>
<dbReference type="AlphaFoldDB" id="A0A2N0B5F5"/>
<organism evidence="10">
    <name type="scientific">Leptospira ellisii</name>
    <dbReference type="NCBI Taxonomy" id="2023197"/>
    <lineage>
        <taxon>Bacteria</taxon>
        <taxon>Pseudomonadati</taxon>
        <taxon>Spirochaetota</taxon>
        <taxon>Spirochaetia</taxon>
        <taxon>Leptospirales</taxon>
        <taxon>Leptospiraceae</taxon>
        <taxon>Leptospira</taxon>
    </lineage>
</organism>
<dbReference type="PANTHER" id="PTHR33693">
    <property type="entry name" value="TYPE-5 URACIL-DNA GLYCOSYLASE"/>
    <property type="match status" value="1"/>
</dbReference>
<dbReference type="GO" id="GO:0051539">
    <property type="term" value="F:4 iron, 4 sulfur cluster binding"/>
    <property type="evidence" value="ECO:0007669"/>
    <property type="project" value="UniProtKB-KW"/>
</dbReference>
<accession>A0A2N0B5F5</accession>
<name>A0A2N0B5F5_9LEPT</name>
<comment type="caution">
    <text evidence="10">The sequence shown here is derived from an EMBL/GenBank/DDBJ whole genome shotgun (WGS) entry which is preliminary data.</text>
</comment>
<dbReference type="EMBL" id="NPEF01000228">
    <property type="protein sequence ID" value="PJZ91708.1"/>
    <property type="molecule type" value="Genomic_DNA"/>
</dbReference>
<dbReference type="SMART" id="SM00986">
    <property type="entry name" value="UDG"/>
    <property type="match status" value="1"/>
</dbReference>
<keyword evidence="7" id="KW-0234">DNA repair</keyword>
<reference evidence="9" key="3">
    <citation type="submission" date="2023-10" db="EMBL/GenBank/DDBJ databases">
        <authorList>
            <person name="Picardeau M."/>
            <person name="Thibeaux R."/>
        </authorList>
    </citation>
    <scope>NUCLEOTIDE SEQUENCE</scope>
    <source>
        <strain evidence="9">ATI7-C-A5</strain>
    </source>
</reference>
<dbReference type="Gene3D" id="3.40.470.10">
    <property type="entry name" value="Uracil-DNA glycosylase-like domain"/>
    <property type="match status" value="1"/>
</dbReference>
<dbReference type="Proteomes" id="UP000232122">
    <property type="component" value="Unassembled WGS sequence"/>
</dbReference>
<dbReference type="OrthoDB" id="9789139at2"/>
<dbReference type="EMBL" id="NPEF02000008">
    <property type="protein sequence ID" value="MDV6235442.1"/>
    <property type="molecule type" value="Genomic_DNA"/>
</dbReference>
<evidence type="ECO:0000256" key="4">
    <source>
        <dbReference type="ARBA" id="ARBA00022801"/>
    </source>
</evidence>
<dbReference type="GO" id="GO:0046872">
    <property type="term" value="F:metal ion binding"/>
    <property type="evidence" value="ECO:0007669"/>
    <property type="project" value="UniProtKB-KW"/>
</dbReference>
<dbReference type="GO" id="GO:0097506">
    <property type="term" value="F:deaminated base DNA N-glycosylase activity"/>
    <property type="evidence" value="ECO:0007669"/>
    <property type="project" value="UniProtKB-ARBA"/>
</dbReference>
<keyword evidence="5" id="KW-0408">Iron</keyword>
<dbReference type="InterPro" id="IPR005122">
    <property type="entry name" value="Uracil-DNA_glycosylase-like"/>
</dbReference>
<reference evidence="9 11" key="2">
    <citation type="journal article" date="2018" name="Microb. Genom.">
        <title>Deciphering the unexplored Leptospira diversity from soils uncovers genomic evolution to virulence.</title>
        <authorList>
            <person name="Thibeaux R."/>
            <person name="Iraola G."/>
            <person name="Ferres I."/>
            <person name="Bierque E."/>
            <person name="Girault D."/>
            <person name="Soupe-Gilbert M.E."/>
            <person name="Picardeau M."/>
            <person name="Goarant C."/>
        </authorList>
    </citation>
    <scope>NUCLEOTIDE SEQUENCE [LARGE SCALE GENOMIC DNA]</scope>
    <source>
        <strain evidence="9 11">ATI7-C-A5</strain>
    </source>
</reference>
<sequence length="205" mass="23218">MKNRKSEYSNHLNRLLSCRKCPQMQGNPVHGCIPSARVISIGQAPGIHEERFGKPFAYTAGKTLFGWFKRIGIEEEAFRSKVNMSAVCRCFPGKAKSGDRKPNPAEVKNCSEFLEFEVRFHKPELIVPIGKLAIDQLMENTKYKLEDVVGGVFSRELYGVLIDWIPLPHPSGLNVWNHTDIGKACIQRALEKIKNHPVIQEEFSL</sequence>
<evidence type="ECO:0000256" key="3">
    <source>
        <dbReference type="ARBA" id="ARBA00022763"/>
    </source>
</evidence>
<dbReference type="SUPFAM" id="SSF52141">
    <property type="entry name" value="Uracil-DNA glycosylase-like"/>
    <property type="match status" value="1"/>
</dbReference>
<keyword evidence="4" id="KW-0378">Hydrolase</keyword>
<keyword evidence="1" id="KW-0004">4Fe-4S</keyword>
<reference evidence="10" key="1">
    <citation type="submission" date="2017-07" db="EMBL/GenBank/DDBJ databases">
        <title>Leptospira spp. isolated from tropical soils.</title>
        <authorList>
            <person name="Thibeaux R."/>
            <person name="Iraola G."/>
            <person name="Ferres I."/>
            <person name="Bierque E."/>
            <person name="Girault D."/>
            <person name="Soupe-Gilbert M.-E."/>
            <person name="Picardeau M."/>
            <person name="Goarant C."/>
        </authorList>
    </citation>
    <scope>NUCLEOTIDE SEQUENCE [LARGE SCALE GENOMIC DNA]</scope>
    <source>
        <strain evidence="10">ATI7-C-A5</strain>
    </source>
</reference>
<feature type="domain" description="Uracil-DNA glycosylase-like" evidence="8">
    <location>
        <begin position="28"/>
        <end position="190"/>
    </location>
</feature>
<evidence type="ECO:0000256" key="1">
    <source>
        <dbReference type="ARBA" id="ARBA00022485"/>
    </source>
</evidence>
<dbReference type="RefSeq" id="WP_100765575.1">
    <property type="nucleotide sequence ID" value="NZ_NPEF02000008.1"/>
</dbReference>
<dbReference type="InterPro" id="IPR036895">
    <property type="entry name" value="Uracil-DNA_glycosylase-like_sf"/>
</dbReference>
<keyword evidence="3" id="KW-0227">DNA damage</keyword>
<evidence type="ECO:0000256" key="7">
    <source>
        <dbReference type="ARBA" id="ARBA00023204"/>
    </source>
</evidence>
<dbReference type="Pfam" id="PF03167">
    <property type="entry name" value="UDG"/>
    <property type="match status" value="1"/>
</dbReference>